<accession>A0A0N1P0M5</accession>
<feature type="compositionally biased region" description="Low complexity" evidence="1">
    <location>
        <begin position="293"/>
        <end position="307"/>
    </location>
</feature>
<evidence type="ECO:0000313" key="2">
    <source>
        <dbReference type="EMBL" id="KPI40254.1"/>
    </source>
</evidence>
<gene>
    <name evidence="2" type="ORF">AB675_7690</name>
</gene>
<dbReference type="RefSeq" id="XP_018000217.1">
    <property type="nucleotide sequence ID" value="XM_018148078.1"/>
</dbReference>
<feature type="compositionally biased region" description="Acidic residues" evidence="1">
    <location>
        <begin position="319"/>
        <end position="329"/>
    </location>
</feature>
<feature type="region of interest" description="Disordered" evidence="1">
    <location>
        <begin position="288"/>
        <end position="331"/>
    </location>
</feature>
<organism evidence="2 3">
    <name type="scientific">Cyphellophora attinorum</name>
    <dbReference type="NCBI Taxonomy" id="1664694"/>
    <lineage>
        <taxon>Eukaryota</taxon>
        <taxon>Fungi</taxon>
        <taxon>Dikarya</taxon>
        <taxon>Ascomycota</taxon>
        <taxon>Pezizomycotina</taxon>
        <taxon>Eurotiomycetes</taxon>
        <taxon>Chaetothyriomycetidae</taxon>
        <taxon>Chaetothyriales</taxon>
        <taxon>Cyphellophoraceae</taxon>
        <taxon>Cyphellophora</taxon>
    </lineage>
</organism>
<name>A0A0N1P0M5_9EURO</name>
<dbReference type="Proteomes" id="UP000038010">
    <property type="component" value="Unassembled WGS sequence"/>
</dbReference>
<protein>
    <submittedName>
        <fullName evidence="2">Uncharacterized protein</fullName>
    </submittedName>
</protein>
<reference evidence="2 3" key="1">
    <citation type="submission" date="2015-06" db="EMBL/GenBank/DDBJ databases">
        <title>Draft genome of the ant-associated black yeast Phialophora attae CBS 131958.</title>
        <authorList>
            <person name="Moreno L.F."/>
            <person name="Stielow B.J."/>
            <person name="de Hoog S."/>
            <person name="Vicente V.A."/>
            <person name="Weiss V.A."/>
            <person name="de Vries M."/>
            <person name="Cruz L.M."/>
            <person name="Souza E.M."/>
        </authorList>
    </citation>
    <scope>NUCLEOTIDE SEQUENCE [LARGE SCALE GENOMIC DNA]</scope>
    <source>
        <strain evidence="2 3">CBS 131958</strain>
    </source>
</reference>
<sequence>MCYVSLGYWYLCFWCGKPDFRPLNTLYDAKEEGRKLGRKICPCKGEECDQGFTHRVDCMERVTEEVRRGQEEPILLPGICWYGVHDECDPADQLWEFYSTITYPISTSRRGREPQQTLDQNSFRDKVHKALRLPNIGQLTHDLAPGVYKSNWRYASISLPDDYAEPQLPMPIDRLYGQPEDQDPETLRLQRAVLDPDQWEKPFKAVSTLLSILHEQVLRRFRGRSERMDLLYDVESRVAAALNTAVDPADTPQANLLAMFGVPNLPQIEAYNEGEAAPQGLLRQYTHEGVDIGPSGSQSQGSTSRQPPALPHRLRPDEDIPDLQFVDDYDGNRGYLVRRGRRARGDLPPRRR</sequence>
<proteinExistence type="predicted"/>
<keyword evidence="3" id="KW-1185">Reference proteome</keyword>
<evidence type="ECO:0000256" key="1">
    <source>
        <dbReference type="SAM" id="MobiDB-lite"/>
    </source>
</evidence>
<dbReference type="GeneID" id="28739958"/>
<comment type="caution">
    <text evidence="2">The sequence shown here is derived from an EMBL/GenBank/DDBJ whole genome shotgun (WGS) entry which is preliminary data.</text>
</comment>
<dbReference type="VEuPathDB" id="FungiDB:AB675_7690"/>
<evidence type="ECO:0000313" key="3">
    <source>
        <dbReference type="Proteomes" id="UP000038010"/>
    </source>
</evidence>
<dbReference type="EMBL" id="LFJN01000012">
    <property type="protein sequence ID" value="KPI40254.1"/>
    <property type="molecule type" value="Genomic_DNA"/>
</dbReference>
<dbReference type="AlphaFoldDB" id="A0A0N1P0M5"/>